<name>A0A4P9ZRM5_9FUNG</name>
<dbReference type="Pfam" id="PF20789">
    <property type="entry name" value="4HBT_3C"/>
    <property type="match status" value="1"/>
</dbReference>
<protein>
    <submittedName>
        <fullName evidence="3">HotDog domain-containing protein</fullName>
    </submittedName>
</protein>
<dbReference type="GO" id="GO:0009062">
    <property type="term" value="P:fatty acid catabolic process"/>
    <property type="evidence" value="ECO:0007669"/>
    <property type="project" value="TreeGrafter"/>
</dbReference>
<evidence type="ECO:0000259" key="2">
    <source>
        <dbReference type="Pfam" id="PF20789"/>
    </source>
</evidence>
<dbReference type="GO" id="GO:0005782">
    <property type="term" value="C:peroxisomal matrix"/>
    <property type="evidence" value="ECO:0007669"/>
    <property type="project" value="UniProtKB-SubCell"/>
</dbReference>
<comment type="similarity">
    <text evidence="1">Belongs to the C/M/P thioester hydrolase family.</text>
</comment>
<organism evidence="3 4">
    <name type="scientific">Dimargaris cristalligena</name>
    <dbReference type="NCBI Taxonomy" id="215637"/>
    <lineage>
        <taxon>Eukaryota</taxon>
        <taxon>Fungi</taxon>
        <taxon>Fungi incertae sedis</taxon>
        <taxon>Zoopagomycota</taxon>
        <taxon>Kickxellomycotina</taxon>
        <taxon>Dimargaritomycetes</taxon>
        <taxon>Dimargaritales</taxon>
        <taxon>Dimargaritaceae</taxon>
        <taxon>Dimargaris</taxon>
    </lineage>
</organism>
<dbReference type="Gene3D" id="2.40.160.210">
    <property type="entry name" value="Acyl-CoA thioesterase, double hotdog domain"/>
    <property type="match status" value="1"/>
</dbReference>
<reference evidence="4" key="1">
    <citation type="journal article" date="2018" name="Nat. Microbiol.">
        <title>Leveraging single-cell genomics to expand the fungal tree of life.</title>
        <authorList>
            <person name="Ahrendt S.R."/>
            <person name="Quandt C.A."/>
            <person name="Ciobanu D."/>
            <person name="Clum A."/>
            <person name="Salamov A."/>
            <person name="Andreopoulos B."/>
            <person name="Cheng J.F."/>
            <person name="Woyke T."/>
            <person name="Pelin A."/>
            <person name="Henrissat B."/>
            <person name="Reynolds N.K."/>
            <person name="Benny G.L."/>
            <person name="Smith M.E."/>
            <person name="James T.Y."/>
            <person name="Grigoriev I.V."/>
        </authorList>
    </citation>
    <scope>NUCLEOTIDE SEQUENCE [LARGE SCALE GENOMIC DNA]</scope>
    <source>
        <strain evidence="4">RSA 468</strain>
    </source>
</reference>
<sequence length="259" mass="29132">MYHWLAALEIDKDLYRGDNLWTPTGSRGVFGGHILAQSLAAAVRTAPEKYILHVSKTFCTRTVQGKQKGTIIVTITFSFQIDRLDPSLDHQYLMPDAPNPETLKSQAEGISPTLSEYFTMRNPKVLISRLCRYDHHLLWTGGLPHGLTHFSYPRSIAMITSLDHALWFHAPFRADEWLLCDMESSRTTNGRAFTQGRFYNQQGVLVASTAQEGVLLDQPTPQLATELIRTHPDLQSVLGELDKAADGLEWGAPHRRAHL</sequence>
<dbReference type="Gene3D" id="3.10.129.10">
    <property type="entry name" value="Hotdog Thioesterase"/>
    <property type="match status" value="2"/>
</dbReference>
<dbReference type="InterPro" id="IPR042171">
    <property type="entry name" value="Acyl-CoA_hotdog"/>
</dbReference>
<dbReference type="CDD" id="cd03444">
    <property type="entry name" value="Thioesterase_II_repeat1"/>
    <property type="match status" value="1"/>
</dbReference>
<accession>A0A4P9ZRM5</accession>
<dbReference type="InterPro" id="IPR029069">
    <property type="entry name" value="HotDog_dom_sf"/>
</dbReference>
<dbReference type="PANTHER" id="PTHR11066:SF34">
    <property type="entry name" value="ACYL-COENZYME A THIOESTERASE 8"/>
    <property type="match status" value="1"/>
</dbReference>
<dbReference type="InterPro" id="IPR003703">
    <property type="entry name" value="Acyl_CoA_thio"/>
</dbReference>
<dbReference type="PANTHER" id="PTHR11066">
    <property type="entry name" value="ACYL-COA THIOESTERASE"/>
    <property type="match status" value="1"/>
</dbReference>
<keyword evidence="4" id="KW-1185">Reference proteome</keyword>
<dbReference type="AlphaFoldDB" id="A0A4P9ZRM5"/>
<evidence type="ECO:0000256" key="1">
    <source>
        <dbReference type="ARBA" id="ARBA00006538"/>
    </source>
</evidence>
<evidence type="ECO:0000313" key="4">
    <source>
        <dbReference type="Proteomes" id="UP000268162"/>
    </source>
</evidence>
<dbReference type="Proteomes" id="UP000268162">
    <property type="component" value="Unassembled WGS sequence"/>
</dbReference>
<dbReference type="InterPro" id="IPR049450">
    <property type="entry name" value="ACOT8-like_C"/>
</dbReference>
<dbReference type="EMBL" id="ML002905">
    <property type="protein sequence ID" value="RKP35302.1"/>
    <property type="molecule type" value="Genomic_DNA"/>
</dbReference>
<evidence type="ECO:0000313" key="3">
    <source>
        <dbReference type="EMBL" id="RKP35302.1"/>
    </source>
</evidence>
<proteinExistence type="inferred from homology"/>
<feature type="domain" description="Acyl-CoA thioesterase-like C-terminal" evidence="2">
    <location>
        <begin position="145"/>
        <end position="214"/>
    </location>
</feature>
<dbReference type="GO" id="GO:0047617">
    <property type="term" value="F:fatty acyl-CoA hydrolase activity"/>
    <property type="evidence" value="ECO:0007669"/>
    <property type="project" value="InterPro"/>
</dbReference>
<dbReference type="GO" id="GO:0006637">
    <property type="term" value="P:acyl-CoA metabolic process"/>
    <property type="evidence" value="ECO:0007669"/>
    <property type="project" value="InterPro"/>
</dbReference>
<gene>
    <name evidence="3" type="ORF">BJ085DRAFT_18549</name>
</gene>
<dbReference type="CDD" id="cd03445">
    <property type="entry name" value="Thioesterase_II_repeat2"/>
    <property type="match status" value="1"/>
</dbReference>
<dbReference type="SUPFAM" id="SSF54637">
    <property type="entry name" value="Thioesterase/thiol ester dehydrase-isomerase"/>
    <property type="match status" value="2"/>
</dbReference>
<dbReference type="STRING" id="215637.A0A4P9ZRM5"/>